<evidence type="ECO:0000313" key="1">
    <source>
        <dbReference type="EMBL" id="OWK33768.1"/>
    </source>
</evidence>
<gene>
    <name evidence="1" type="ORF">SPDO_06550</name>
</gene>
<comment type="caution">
    <text evidence="1">The sequence shown here is derived from an EMBL/GenBank/DDBJ whole genome shotgun (WGS) entry which is preliminary data.</text>
</comment>
<organism evidence="1 2">
    <name type="scientific">Sphingomonas dokdonensis</name>
    <dbReference type="NCBI Taxonomy" id="344880"/>
    <lineage>
        <taxon>Bacteria</taxon>
        <taxon>Pseudomonadati</taxon>
        <taxon>Pseudomonadota</taxon>
        <taxon>Alphaproteobacteria</taxon>
        <taxon>Sphingomonadales</taxon>
        <taxon>Sphingomonadaceae</taxon>
        <taxon>Sphingomonas</taxon>
    </lineage>
</organism>
<dbReference type="EMBL" id="NBBI01000001">
    <property type="protein sequence ID" value="OWK33768.1"/>
    <property type="molecule type" value="Genomic_DNA"/>
</dbReference>
<protein>
    <submittedName>
        <fullName evidence="1">Uncharacterized protein</fullName>
    </submittedName>
</protein>
<reference evidence="1 2" key="1">
    <citation type="submission" date="2017-03" db="EMBL/GenBank/DDBJ databases">
        <title>Genome sequence of Sphingomonas dokdonensis DSM 21029.</title>
        <authorList>
            <person name="Poehlein A."/>
            <person name="Wuebbeler J.H."/>
            <person name="Steinbuechel A."/>
            <person name="Daniel R."/>
        </authorList>
    </citation>
    <scope>NUCLEOTIDE SEQUENCE [LARGE SCALE GENOMIC DNA]</scope>
    <source>
        <strain evidence="1 2">DSM 21029</strain>
    </source>
</reference>
<proteinExistence type="predicted"/>
<evidence type="ECO:0000313" key="2">
    <source>
        <dbReference type="Proteomes" id="UP000197290"/>
    </source>
</evidence>
<sequence length="81" mass="9734">MAFDYFSGAQPGWRTEAKIRARRVVGEQIDDPIGYVDNRVDRVRLGSFERRRWSFIRKLVIRFLAEEELRLRPAKPKRRTK</sequence>
<accession>A0A245ZVL3</accession>
<dbReference type="AlphaFoldDB" id="A0A245ZVL3"/>
<name>A0A245ZVL3_9SPHN</name>
<keyword evidence="2" id="KW-1185">Reference proteome</keyword>
<dbReference type="Proteomes" id="UP000197290">
    <property type="component" value="Unassembled WGS sequence"/>
</dbReference>